<sequence length="630" mass="68001">MPIYSRPQSNTERFFFLSSYAKSPVPNLQAPLRPPIAMGKEEIGVFAPPVEQGKARGPPAKAKKSLLVEADKIGQAGGVVFARESPLGPKNDQGCSVSHSHGDDETQKLGGGVQNRWVDFGHSLQLLLFSRQWGLAESLVALADQQSLLDYGLSVALDAIWFLQTKQDLEGLNGLIAKIVASGAKDFARAILRTSLLASCVAACQSKAISVGDSMEIVADRLHDRLRDCPGADHLKVEAGAKVQKFMEWALQCIHMHHCSEETQRYRWNCNTLREVQLHLSAFRVFLDIAGDNLSGKIFTEAFDAACFPLTLFSSLFEPGWSSGSSAVSIKGLLSLLVEGGADNVNQCFLEAARFGSTELVRILLEIAYQNSLAVEIDLALVYASHYCKLDTMACLVDEGNASSFLGPLIKAAERGCLQVIHWFVNRGGSEIEMCLALTTAASSGHFTVASYLLEQIPQQILEALSTQILKAAHGQGSGSLNGVAFLLRSNFLRDAAATYEAADLIARGATNGEPPDLVTFLKEHWSQDAFAEGVSAGEAHFVNVMRVLRRGASPVCLDALPSQMVLGIAYLPLYRACVSEAGGQLLPQRLRGELVEATGRLGEQAGLESQGKDLVMALERHMPSFLVGS</sequence>
<dbReference type="SUPFAM" id="SSF48403">
    <property type="entry name" value="Ankyrin repeat"/>
    <property type="match status" value="1"/>
</dbReference>
<dbReference type="AlphaFoldDB" id="A0A3L6QIS1"/>
<dbReference type="InterPro" id="IPR036770">
    <property type="entry name" value="Ankyrin_rpt-contain_sf"/>
</dbReference>
<evidence type="ECO:0000313" key="1">
    <source>
        <dbReference type="EMBL" id="RLM80350.1"/>
    </source>
</evidence>
<keyword evidence="2" id="KW-1185">Reference proteome</keyword>
<dbReference type="EMBL" id="PQIB02000012">
    <property type="protein sequence ID" value="RLM80350.1"/>
    <property type="molecule type" value="Genomic_DNA"/>
</dbReference>
<reference evidence="2" key="1">
    <citation type="journal article" date="2019" name="Nat. Commun.">
        <title>The genome of broomcorn millet.</title>
        <authorList>
            <person name="Zou C."/>
            <person name="Miki D."/>
            <person name="Li D."/>
            <person name="Tang Q."/>
            <person name="Xiao L."/>
            <person name="Rajput S."/>
            <person name="Deng P."/>
            <person name="Jia W."/>
            <person name="Huang R."/>
            <person name="Zhang M."/>
            <person name="Sun Y."/>
            <person name="Hu J."/>
            <person name="Fu X."/>
            <person name="Schnable P.S."/>
            <person name="Li F."/>
            <person name="Zhang H."/>
            <person name="Feng B."/>
            <person name="Zhu X."/>
            <person name="Liu R."/>
            <person name="Schnable J.C."/>
            <person name="Zhu J.-K."/>
            <person name="Zhang H."/>
        </authorList>
    </citation>
    <scope>NUCLEOTIDE SEQUENCE [LARGE SCALE GENOMIC DNA]</scope>
</reference>
<accession>A0A3L6QIS1</accession>
<dbReference type="STRING" id="4540.A0A3L6QIS1"/>
<name>A0A3L6QIS1_PANMI</name>
<dbReference type="InterPro" id="IPR044956">
    <property type="entry name" value="SKIP35"/>
</dbReference>
<dbReference type="Gene3D" id="1.25.40.20">
    <property type="entry name" value="Ankyrin repeat-containing domain"/>
    <property type="match status" value="1"/>
</dbReference>
<proteinExistence type="predicted"/>
<comment type="caution">
    <text evidence="1">The sequence shown here is derived from an EMBL/GenBank/DDBJ whole genome shotgun (WGS) entry which is preliminary data.</text>
</comment>
<organism evidence="1 2">
    <name type="scientific">Panicum miliaceum</name>
    <name type="common">Proso millet</name>
    <name type="synonym">Broomcorn millet</name>
    <dbReference type="NCBI Taxonomy" id="4540"/>
    <lineage>
        <taxon>Eukaryota</taxon>
        <taxon>Viridiplantae</taxon>
        <taxon>Streptophyta</taxon>
        <taxon>Embryophyta</taxon>
        <taxon>Tracheophyta</taxon>
        <taxon>Spermatophyta</taxon>
        <taxon>Magnoliopsida</taxon>
        <taxon>Liliopsida</taxon>
        <taxon>Poales</taxon>
        <taxon>Poaceae</taxon>
        <taxon>PACMAD clade</taxon>
        <taxon>Panicoideae</taxon>
        <taxon>Panicodae</taxon>
        <taxon>Paniceae</taxon>
        <taxon>Panicinae</taxon>
        <taxon>Panicum</taxon>
        <taxon>Panicum sect. Panicum</taxon>
    </lineage>
</organism>
<gene>
    <name evidence="1" type="ORF">C2845_PM12G17550</name>
</gene>
<dbReference type="PANTHER" id="PTHR36024">
    <property type="entry name" value="ANKYRIN REPEAT PROTEIN SKIP35"/>
    <property type="match status" value="1"/>
</dbReference>
<dbReference type="PANTHER" id="PTHR36024:SF2">
    <property type="entry name" value="OS02G0562400 PROTEIN"/>
    <property type="match status" value="1"/>
</dbReference>
<evidence type="ECO:0000313" key="2">
    <source>
        <dbReference type="Proteomes" id="UP000275267"/>
    </source>
</evidence>
<protein>
    <submittedName>
        <fullName evidence="1">Ankyrin repeat protein SKIP35-like</fullName>
    </submittedName>
</protein>
<dbReference type="Proteomes" id="UP000275267">
    <property type="component" value="Unassembled WGS sequence"/>
</dbReference>
<dbReference type="OrthoDB" id="613696at2759"/>